<evidence type="ECO:0000313" key="1">
    <source>
        <dbReference type="EMBL" id="MCI41574.1"/>
    </source>
</evidence>
<name>A0A392RZR5_9FABA</name>
<keyword evidence="1" id="KW-0548">Nucleotidyltransferase</keyword>
<evidence type="ECO:0000313" key="2">
    <source>
        <dbReference type="Proteomes" id="UP000265520"/>
    </source>
</evidence>
<sequence length="58" mass="6425">MFDQFHGNATFPKGVLSYFLALIPKVKNPEALGDYRPISLLGCIYKLVSKVLAARLAK</sequence>
<dbReference type="EMBL" id="LXQA010293835">
    <property type="protein sequence ID" value="MCI41574.1"/>
    <property type="molecule type" value="Genomic_DNA"/>
</dbReference>
<dbReference type="AlphaFoldDB" id="A0A392RZR5"/>
<organism evidence="1 2">
    <name type="scientific">Trifolium medium</name>
    <dbReference type="NCBI Taxonomy" id="97028"/>
    <lineage>
        <taxon>Eukaryota</taxon>
        <taxon>Viridiplantae</taxon>
        <taxon>Streptophyta</taxon>
        <taxon>Embryophyta</taxon>
        <taxon>Tracheophyta</taxon>
        <taxon>Spermatophyta</taxon>
        <taxon>Magnoliopsida</taxon>
        <taxon>eudicotyledons</taxon>
        <taxon>Gunneridae</taxon>
        <taxon>Pentapetalae</taxon>
        <taxon>rosids</taxon>
        <taxon>fabids</taxon>
        <taxon>Fabales</taxon>
        <taxon>Fabaceae</taxon>
        <taxon>Papilionoideae</taxon>
        <taxon>50 kb inversion clade</taxon>
        <taxon>NPAAA clade</taxon>
        <taxon>Hologalegina</taxon>
        <taxon>IRL clade</taxon>
        <taxon>Trifolieae</taxon>
        <taxon>Trifolium</taxon>
    </lineage>
</organism>
<comment type="caution">
    <text evidence="1">The sequence shown here is derived from an EMBL/GenBank/DDBJ whole genome shotgun (WGS) entry which is preliminary data.</text>
</comment>
<keyword evidence="1" id="KW-0695">RNA-directed DNA polymerase</keyword>
<dbReference type="Proteomes" id="UP000265520">
    <property type="component" value="Unassembled WGS sequence"/>
</dbReference>
<keyword evidence="2" id="KW-1185">Reference proteome</keyword>
<protein>
    <submittedName>
        <fullName evidence="1">RNA-directed DNA polymerase (Reverse transcriptase)</fullName>
    </submittedName>
</protein>
<accession>A0A392RZR5</accession>
<feature type="non-terminal residue" evidence="1">
    <location>
        <position position="58"/>
    </location>
</feature>
<dbReference type="GO" id="GO:0003964">
    <property type="term" value="F:RNA-directed DNA polymerase activity"/>
    <property type="evidence" value="ECO:0007669"/>
    <property type="project" value="UniProtKB-KW"/>
</dbReference>
<proteinExistence type="predicted"/>
<reference evidence="1 2" key="1">
    <citation type="journal article" date="2018" name="Front. Plant Sci.">
        <title>Red Clover (Trifolium pratense) and Zigzag Clover (T. medium) - A Picture of Genomic Similarities and Differences.</title>
        <authorList>
            <person name="Dluhosova J."/>
            <person name="Istvanek J."/>
            <person name="Nedelnik J."/>
            <person name="Repkova J."/>
        </authorList>
    </citation>
    <scope>NUCLEOTIDE SEQUENCE [LARGE SCALE GENOMIC DNA]</scope>
    <source>
        <strain evidence="2">cv. 10/8</strain>
        <tissue evidence="1">Leaf</tissue>
    </source>
</reference>
<keyword evidence="1" id="KW-0808">Transferase</keyword>